<dbReference type="EMBL" id="LDSL01000118">
    <property type="protein sequence ID" value="KTT17011.1"/>
    <property type="molecule type" value="Genomic_DNA"/>
</dbReference>
<proteinExistence type="inferred from homology"/>
<dbReference type="PANTHER" id="PTHR30419">
    <property type="entry name" value="HTH-TYPE TRANSCRIPTIONAL REGULATOR YBHD"/>
    <property type="match status" value="1"/>
</dbReference>
<keyword evidence="2" id="KW-0805">Transcription regulation</keyword>
<evidence type="ECO:0000256" key="3">
    <source>
        <dbReference type="ARBA" id="ARBA00023125"/>
    </source>
</evidence>
<dbReference type="GO" id="GO:0003677">
    <property type="term" value="F:DNA binding"/>
    <property type="evidence" value="ECO:0007669"/>
    <property type="project" value="UniProtKB-KW"/>
</dbReference>
<dbReference type="SUPFAM" id="SSF46785">
    <property type="entry name" value="Winged helix' DNA-binding domain"/>
    <property type="match status" value="1"/>
</dbReference>
<name>A0A147GQB1_9BURK</name>
<dbReference type="Gene3D" id="3.40.190.290">
    <property type="match status" value="1"/>
</dbReference>
<accession>A0A147GQB1</accession>
<feature type="domain" description="HTH lysR-type" evidence="5">
    <location>
        <begin position="8"/>
        <end position="60"/>
    </location>
</feature>
<dbReference type="PATRIC" id="fig|433924.3.peg.509"/>
<dbReference type="SUPFAM" id="SSF53850">
    <property type="entry name" value="Periplasmic binding protein-like II"/>
    <property type="match status" value="1"/>
</dbReference>
<sequence length="301" mass="32779">MLHPPRPFVYLDAVARAGSIRKAAETLHVASTALNRKILEIEAEIGLPLFERLPRGVRLTAAGEVLLTAVRRTLGDLRSAASQIEQLRGLVRGTVRIGCAESVASDLMPRTIAHYQQAHPGVQFQVVSGVTAQLVQQLMADDVEMVLVHDPQPSEALRIVSALDQPLCAMLRPDHPLAGRESLRLADCQEYVVALGDRSFGSRRLLDAVMARARLQLKVALEASAVQTLKEFTRQTGAISFQFQIGTLREVRTGELVSIPLTDRVLTSSQLVLATREGRMLPIAALSFQEALVNALAALPH</sequence>
<evidence type="ECO:0000259" key="5">
    <source>
        <dbReference type="PROSITE" id="PS50931"/>
    </source>
</evidence>
<dbReference type="AlphaFoldDB" id="A0A147GQB1"/>
<dbReference type="InterPro" id="IPR050950">
    <property type="entry name" value="HTH-type_LysR_regulators"/>
</dbReference>
<evidence type="ECO:0000256" key="4">
    <source>
        <dbReference type="ARBA" id="ARBA00023163"/>
    </source>
</evidence>
<evidence type="ECO:0000256" key="2">
    <source>
        <dbReference type="ARBA" id="ARBA00023015"/>
    </source>
</evidence>
<gene>
    <name evidence="6" type="ORF">NS331_17775</name>
</gene>
<protein>
    <submittedName>
        <fullName evidence="6">Transcriptional regulator</fullName>
    </submittedName>
</protein>
<dbReference type="InterPro" id="IPR036388">
    <property type="entry name" value="WH-like_DNA-bd_sf"/>
</dbReference>
<dbReference type="GO" id="GO:0005829">
    <property type="term" value="C:cytosol"/>
    <property type="evidence" value="ECO:0007669"/>
    <property type="project" value="TreeGrafter"/>
</dbReference>
<evidence type="ECO:0000313" key="6">
    <source>
        <dbReference type="EMBL" id="KTT17011.1"/>
    </source>
</evidence>
<keyword evidence="4" id="KW-0804">Transcription</keyword>
<comment type="caution">
    <text evidence="6">The sequence shown here is derived from an EMBL/GenBank/DDBJ whole genome shotgun (WGS) entry which is preliminary data.</text>
</comment>
<evidence type="ECO:0000313" key="7">
    <source>
        <dbReference type="Proteomes" id="UP000072741"/>
    </source>
</evidence>
<keyword evidence="7" id="KW-1185">Reference proteome</keyword>
<evidence type="ECO:0000256" key="1">
    <source>
        <dbReference type="ARBA" id="ARBA00009437"/>
    </source>
</evidence>
<dbReference type="InterPro" id="IPR005119">
    <property type="entry name" value="LysR_subst-bd"/>
</dbReference>
<dbReference type="PANTHER" id="PTHR30419:SF8">
    <property type="entry name" value="NITROGEN ASSIMILATION TRANSCRIPTIONAL ACTIVATOR-RELATED"/>
    <property type="match status" value="1"/>
</dbReference>
<dbReference type="RefSeq" id="WP_058643288.1">
    <property type="nucleotide sequence ID" value="NZ_LDSL01000118.1"/>
</dbReference>
<keyword evidence="3" id="KW-0238">DNA-binding</keyword>
<reference evidence="6 7" key="1">
    <citation type="journal article" date="2016" name="Front. Microbiol.">
        <title>Genomic Resource of Rice Seed Associated Bacteria.</title>
        <authorList>
            <person name="Midha S."/>
            <person name="Bansal K."/>
            <person name="Sharma S."/>
            <person name="Kumar N."/>
            <person name="Patil P.P."/>
            <person name="Chaudhry V."/>
            <person name="Patil P.B."/>
        </authorList>
    </citation>
    <scope>NUCLEOTIDE SEQUENCE [LARGE SCALE GENOMIC DNA]</scope>
    <source>
        <strain evidence="6 7">NS331</strain>
    </source>
</reference>
<dbReference type="InterPro" id="IPR000847">
    <property type="entry name" value="LysR_HTH_N"/>
</dbReference>
<dbReference type="InterPro" id="IPR036390">
    <property type="entry name" value="WH_DNA-bd_sf"/>
</dbReference>
<dbReference type="Gene3D" id="1.10.10.10">
    <property type="entry name" value="Winged helix-like DNA-binding domain superfamily/Winged helix DNA-binding domain"/>
    <property type="match status" value="1"/>
</dbReference>
<dbReference type="OrthoDB" id="8839922at2"/>
<comment type="similarity">
    <text evidence="1">Belongs to the LysR transcriptional regulatory family.</text>
</comment>
<dbReference type="Proteomes" id="UP000072741">
    <property type="component" value="Unassembled WGS sequence"/>
</dbReference>
<organism evidence="6 7">
    <name type="scientific">Pseudacidovorax intermedius</name>
    <dbReference type="NCBI Taxonomy" id="433924"/>
    <lineage>
        <taxon>Bacteria</taxon>
        <taxon>Pseudomonadati</taxon>
        <taxon>Pseudomonadota</taxon>
        <taxon>Betaproteobacteria</taxon>
        <taxon>Burkholderiales</taxon>
        <taxon>Comamonadaceae</taxon>
        <taxon>Pseudacidovorax</taxon>
    </lineage>
</organism>
<dbReference type="GO" id="GO:0003700">
    <property type="term" value="F:DNA-binding transcription factor activity"/>
    <property type="evidence" value="ECO:0007669"/>
    <property type="project" value="InterPro"/>
</dbReference>
<dbReference type="PROSITE" id="PS50931">
    <property type="entry name" value="HTH_LYSR"/>
    <property type="match status" value="1"/>
</dbReference>
<dbReference type="Pfam" id="PF00126">
    <property type="entry name" value="HTH_1"/>
    <property type="match status" value="1"/>
</dbReference>
<dbReference type="Pfam" id="PF03466">
    <property type="entry name" value="LysR_substrate"/>
    <property type="match status" value="1"/>
</dbReference>